<proteinExistence type="inferred from homology"/>
<comment type="subunit">
    <text evidence="4 5">Homodimer.</text>
</comment>
<feature type="region of interest" description="Disordered" evidence="6">
    <location>
        <begin position="1"/>
        <end position="31"/>
    </location>
</feature>
<feature type="binding site" evidence="4">
    <location>
        <begin position="172"/>
        <end position="175"/>
    </location>
    <ligand>
        <name>pyridoxal 5'-phosphate</name>
        <dbReference type="ChEBI" id="CHEBI:597326"/>
    </ligand>
</feature>
<comment type="caution">
    <text evidence="4">Lacks conserved residue(s) required for the propagation of feature annotation.</text>
</comment>
<protein>
    <recommendedName>
        <fullName evidence="4 5">Kynureninase</fullName>
        <ecNumber evidence="4 5">3.7.1.3</ecNumber>
    </recommendedName>
    <alternativeName>
        <fullName evidence="4">Biosynthesis of nicotinic acid protein 5</fullName>
    </alternativeName>
    <alternativeName>
        <fullName evidence="4">L-kynurenine hydrolase</fullName>
    </alternativeName>
</protein>
<dbReference type="HAMAP" id="MF_01970">
    <property type="entry name" value="Kynureninase"/>
    <property type="match status" value="1"/>
</dbReference>
<evidence type="ECO:0000256" key="5">
    <source>
        <dbReference type="PIRNR" id="PIRNR038800"/>
    </source>
</evidence>
<dbReference type="GO" id="GO:0030170">
    <property type="term" value="F:pyridoxal phosphate binding"/>
    <property type="evidence" value="ECO:0007669"/>
    <property type="project" value="UniProtKB-UniRule"/>
</dbReference>
<keyword evidence="2 4" id="KW-0378">Hydrolase</keyword>
<dbReference type="PANTHER" id="PTHR14084">
    <property type="entry name" value="KYNURENINASE"/>
    <property type="match status" value="1"/>
</dbReference>
<dbReference type="InterPro" id="IPR015421">
    <property type="entry name" value="PyrdxlP-dep_Trfase_major"/>
</dbReference>
<evidence type="ECO:0000313" key="7">
    <source>
        <dbReference type="EMBL" id="RMY38593.1"/>
    </source>
</evidence>
<feature type="modified residue" description="N6-(pyridoxal phosphate)lysine" evidence="4">
    <location>
        <position position="284"/>
    </location>
</feature>
<feature type="compositionally biased region" description="Basic and acidic residues" evidence="6">
    <location>
        <begin position="500"/>
        <end position="511"/>
    </location>
</feature>
<comment type="pathway">
    <text evidence="4 5">Cofactor biosynthesis; NAD(+) biosynthesis; quinolinate from L-kynurenine: step 2/3.</text>
</comment>
<dbReference type="InterPro" id="IPR015424">
    <property type="entry name" value="PyrdxlP-dep_Trfase"/>
</dbReference>
<evidence type="ECO:0000313" key="8">
    <source>
        <dbReference type="Proteomes" id="UP000276864"/>
    </source>
</evidence>
<reference evidence="7 8" key="1">
    <citation type="journal article" date="2018" name="BMC Genomics">
        <title>Genomic evidence for intraspecific hybridization in a clonal and extremely halotolerant yeast.</title>
        <authorList>
            <person name="Gostincar C."/>
            <person name="Stajich J.E."/>
            <person name="Zupancic J."/>
            <person name="Zalar P."/>
            <person name="Gunde-Cimerman N."/>
        </authorList>
    </citation>
    <scope>NUCLEOTIDE SEQUENCE [LARGE SCALE GENOMIC DNA]</scope>
    <source>
        <strain evidence="7 8">EXF-6651</strain>
    </source>
</reference>
<feature type="binding site" evidence="4">
    <location>
        <position position="145"/>
    </location>
    <ligand>
        <name>pyridoxal 5'-phosphate</name>
        <dbReference type="ChEBI" id="CHEBI:597326"/>
    </ligand>
</feature>
<dbReference type="Gene3D" id="3.40.640.10">
    <property type="entry name" value="Type I PLP-dependent aspartate aminotransferase-like (Major domain)"/>
    <property type="match status" value="1"/>
</dbReference>
<dbReference type="UniPathway" id="UPA00334">
    <property type="reaction ID" value="UER00455"/>
</dbReference>
<comment type="catalytic activity">
    <reaction evidence="4 5">
        <text>L-kynurenine + H2O = anthranilate + L-alanine + H(+)</text>
        <dbReference type="Rhea" id="RHEA:16813"/>
        <dbReference type="ChEBI" id="CHEBI:15377"/>
        <dbReference type="ChEBI" id="CHEBI:15378"/>
        <dbReference type="ChEBI" id="CHEBI:16567"/>
        <dbReference type="ChEBI" id="CHEBI:57959"/>
        <dbReference type="ChEBI" id="CHEBI:57972"/>
        <dbReference type="EC" id="3.7.1.3"/>
    </reaction>
</comment>
<evidence type="ECO:0000256" key="2">
    <source>
        <dbReference type="ARBA" id="ARBA00022801"/>
    </source>
</evidence>
<evidence type="ECO:0000256" key="3">
    <source>
        <dbReference type="ARBA" id="ARBA00022898"/>
    </source>
</evidence>
<dbReference type="UniPathway" id="UPA00253">
    <property type="reaction ID" value="UER00329"/>
</dbReference>
<name>A0A3M7BFL8_HORWE</name>
<dbReference type="EMBL" id="QWIM01000164">
    <property type="protein sequence ID" value="RMY38593.1"/>
    <property type="molecule type" value="Genomic_DNA"/>
</dbReference>
<keyword evidence="3 4" id="KW-0663">Pyridoxal phosphate</keyword>
<comment type="subcellular location">
    <subcellularLocation>
        <location evidence="4 5">Cytoplasm</location>
    </subcellularLocation>
</comment>
<feature type="binding site" evidence="4">
    <location>
        <position position="355"/>
    </location>
    <ligand>
        <name>pyridoxal 5'-phosphate</name>
        <dbReference type="ChEBI" id="CHEBI:597326"/>
    </ligand>
</feature>
<dbReference type="Pfam" id="PF22580">
    <property type="entry name" value="KYNU_C"/>
    <property type="match status" value="1"/>
</dbReference>
<organism evidence="7 8">
    <name type="scientific">Hortaea werneckii</name>
    <name type="common">Black yeast</name>
    <name type="synonym">Cladosporium werneckii</name>
    <dbReference type="NCBI Taxonomy" id="91943"/>
    <lineage>
        <taxon>Eukaryota</taxon>
        <taxon>Fungi</taxon>
        <taxon>Dikarya</taxon>
        <taxon>Ascomycota</taxon>
        <taxon>Pezizomycotina</taxon>
        <taxon>Dothideomycetes</taxon>
        <taxon>Dothideomycetidae</taxon>
        <taxon>Mycosphaerellales</taxon>
        <taxon>Teratosphaeriaceae</taxon>
        <taxon>Hortaea</taxon>
    </lineage>
</organism>
<comment type="cofactor">
    <cofactor evidence="4 5">
        <name>pyridoxal 5'-phosphate</name>
        <dbReference type="ChEBI" id="CHEBI:597326"/>
    </cofactor>
</comment>
<dbReference type="GO" id="GO:0005737">
    <property type="term" value="C:cytoplasm"/>
    <property type="evidence" value="ECO:0007669"/>
    <property type="project" value="UniProtKB-SubCell"/>
</dbReference>
<dbReference type="PANTHER" id="PTHR14084:SF0">
    <property type="entry name" value="KYNURENINASE"/>
    <property type="match status" value="1"/>
</dbReference>
<comment type="catalytic activity">
    <reaction evidence="5">
        <text>3-hydroxy-L-kynurenine + H2O = 3-hydroxyanthranilate + L-alanine + H(+)</text>
        <dbReference type="Rhea" id="RHEA:25143"/>
        <dbReference type="ChEBI" id="CHEBI:15377"/>
        <dbReference type="ChEBI" id="CHEBI:15378"/>
        <dbReference type="ChEBI" id="CHEBI:36559"/>
        <dbReference type="ChEBI" id="CHEBI:57972"/>
        <dbReference type="ChEBI" id="CHEBI:58125"/>
        <dbReference type="EC" id="3.7.1.3"/>
    </reaction>
</comment>
<comment type="function">
    <text evidence="4 5">Catalyzes the cleavage of L-kynurenine (L-Kyn) and L-3-hydroxykynurenine (L-3OHKyn) into anthranilic acid (AA) and 3-hydroxyanthranilic acid (3-OHAA), respectively.</text>
</comment>
<feature type="compositionally biased region" description="Basic and acidic residues" evidence="6">
    <location>
        <begin position="17"/>
        <end position="31"/>
    </location>
</feature>
<dbReference type="AlphaFoldDB" id="A0A3M7BFL8"/>
<dbReference type="GO" id="GO:0097053">
    <property type="term" value="P:L-kynurenine catabolic process"/>
    <property type="evidence" value="ECO:0007669"/>
    <property type="project" value="UniProtKB-UniRule"/>
</dbReference>
<dbReference type="GO" id="GO:0034354">
    <property type="term" value="P:'de novo' NAD+ biosynthetic process from L-tryptophan"/>
    <property type="evidence" value="ECO:0007669"/>
    <property type="project" value="UniProtKB-UniRule"/>
</dbReference>
<feature type="binding site" evidence="4">
    <location>
        <position position="283"/>
    </location>
    <ligand>
        <name>pyridoxal 5'-phosphate</name>
        <dbReference type="ChEBI" id="CHEBI:597326"/>
    </ligand>
</feature>
<dbReference type="Gene3D" id="3.90.1150.10">
    <property type="entry name" value="Aspartate Aminotransferase, domain 1"/>
    <property type="match status" value="1"/>
</dbReference>
<evidence type="ECO:0000256" key="1">
    <source>
        <dbReference type="ARBA" id="ARBA00022642"/>
    </source>
</evidence>
<keyword evidence="4 5" id="KW-0963">Cytoplasm</keyword>
<dbReference type="VEuPathDB" id="FungiDB:BTJ68_04920"/>
<dbReference type="SUPFAM" id="SSF53383">
    <property type="entry name" value="PLP-dependent transferases"/>
    <property type="match status" value="1"/>
</dbReference>
<dbReference type="InterPro" id="IPR010111">
    <property type="entry name" value="Kynureninase"/>
</dbReference>
<comment type="pathway">
    <text evidence="4 5">Amino-acid degradation; L-kynurenine degradation; L-alanine and anthranilate from L-kynurenine: step 1/1.</text>
</comment>
<dbReference type="GO" id="GO:0019805">
    <property type="term" value="P:quinolinate biosynthetic process"/>
    <property type="evidence" value="ECO:0007669"/>
    <property type="project" value="UniProtKB-UniRule"/>
</dbReference>
<dbReference type="PIRSF" id="PIRSF038800">
    <property type="entry name" value="KYNU"/>
    <property type="match status" value="1"/>
</dbReference>
<feature type="binding site" evidence="4">
    <location>
        <position position="261"/>
    </location>
    <ligand>
        <name>pyridoxal 5'-phosphate</name>
        <dbReference type="ChEBI" id="CHEBI:597326"/>
    </ligand>
</feature>
<gene>
    <name evidence="4" type="primary">BNA5</name>
    <name evidence="7" type="ORF">D0866_02508</name>
</gene>
<dbReference type="Proteomes" id="UP000276864">
    <property type="component" value="Unassembled WGS sequence"/>
</dbReference>
<dbReference type="NCBIfam" id="TIGR01814">
    <property type="entry name" value="kynureninase"/>
    <property type="match status" value="1"/>
</dbReference>
<sequence>MSFMPSPDISEGTTPDAKMHRDSAKYAQEQDQHDPLRHLRELFVIPSKADLQSKKLHSVPGTQAGADESCIYLCGNSLGLQPTLTQKYFQQYLQTWASKGVFGHFKEVEDSNLVPWLHVDDDVVGDMAKVVGALPSETAVMQTLTANLHLMMASFYRPTKERFKIILEGKAFPSDHHAVDSHIRHHELDPEEAMILIEPKTKENPILDTDYIKSIIDKHAENTALLLLPGIQFYTGQLFDMPTITSYAQSKGITVGWDLAHAVGNVPMQLHDWNADFAVWCTYKYLNCGPGSIGGAFVHERHGQVAAKSAGPHGESRFEYRPRLSGWWGSSKASRFAMENEFHPIPGAAGFQLSNPSVADTTAVRASMDVFKQTDMNQLREKSLKLTKYLEDLLDSLAKAQETSAGGACFSIMTPRNAAERGAQLSVLLIPGILDGVMHHLEKAGIVVDERRPDVIRVAPAPLYNSFQDVFTFVQRFDEACREAKQATSSQKAPTVMVDGGREDKGWSEIK</sequence>
<accession>A0A3M7BFL8</accession>
<feature type="binding site" evidence="4">
    <location>
        <position position="144"/>
    </location>
    <ligand>
        <name>pyridoxal 5'-phosphate</name>
        <dbReference type="ChEBI" id="CHEBI:597326"/>
    </ligand>
</feature>
<feature type="binding site" evidence="4">
    <location>
        <position position="327"/>
    </location>
    <ligand>
        <name>pyridoxal 5'-phosphate</name>
        <dbReference type="ChEBI" id="CHEBI:597326"/>
    </ligand>
</feature>
<evidence type="ECO:0000256" key="6">
    <source>
        <dbReference type="SAM" id="MobiDB-lite"/>
    </source>
</evidence>
<dbReference type="GO" id="GO:0019441">
    <property type="term" value="P:L-tryptophan catabolic process to kynurenine"/>
    <property type="evidence" value="ECO:0007669"/>
    <property type="project" value="TreeGrafter"/>
</dbReference>
<dbReference type="GO" id="GO:0030429">
    <property type="term" value="F:kynureninase activity"/>
    <property type="evidence" value="ECO:0007669"/>
    <property type="project" value="UniProtKB-UniRule"/>
</dbReference>
<feature type="binding site" evidence="4">
    <location>
        <position position="258"/>
    </location>
    <ligand>
        <name>pyridoxal 5'-phosphate</name>
        <dbReference type="ChEBI" id="CHEBI:597326"/>
    </ligand>
</feature>
<dbReference type="EC" id="3.7.1.3" evidence="4 5"/>
<comment type="similarity">
    <text evidence="4 5">Belongs to the kynureninase family.</text>
</comment>
<dbReference type="InterPro" id="IPR015422">
    <property type="entry name" value="PyrdxlP-dep_Trfase_small"/>
</dbReference>
<dbReference type="FunFam" id="3.40.640.10:FF:000031">
    <property type="entry name" value="Kynureninase"/>
    <property type="match status" value="1"/>
</dbReference>
<comment type="caution">
    <text evidence="7">The sequence shown here is derived from an EMBL/GenBank/DDBJ whole genome shotgun (WGS) entry which is preliminary data.</text>
</comment>
<keyword evidence="1 4" id="KW-0662">Pyridine nucleotide biosynthesis</keyword>
<dbReference type="GO" id="GO:0043420">
    <property type="term" value="P:anthranilate metabolic process"/>
    <property type="evidence" value="ECO:0007669"/>
    <property type="project" value="UniProtKB-UniRule"/>
</dbReference>
<feature type="region of interest" description="Disordered" evidence="6">
    <location>
        <begin position="485"/>
        <end position="511"/>
    </location>
</feature>
<evidence type="ECO:0000256" key="4">
    <source>
        <dbReference type="HAMAP-Rule" id="MF_03017"/>
    </source>
</evidence>